<evidence type="ECO:0000313" key="4">
    <source>
        <dbReference type="Proteomes" id="UP001589890"/>
    </source>
</evidence>
<gene>
    <name evidence="3" type="ORF">ACFFGN_23780</name>
</gene>
<feature type="region of interest" description="Disordered" evidence="1">
    <location>
        <begin position="1"/>
        <end position="32"/>
    </location>
</feature>
<proteinExistence type="predicted"/>
<comment type="caution">
    <text evidence="3">The sequence shown here is derived from an EMBL/GenBank/DDBJ whole genome shotgun (WGS) entry which is preliminary data.</text>
</comment>
<sequence length="209" mass="21469">MDRFNSPPDWPAPPTPDWRPPRGWQPDPAWPPAPSGWRFWLNERGARSLGPPGLYGSVSRGRLAAGLGAAALILMGGCTAIVGGDGGTSGDQAGPAPTVTIERTVPMAPVASVPPATVTAAGPTVTVTVKPKAVPPVTVRLPRATVTVTAPLVRKSTQPVRPDPEETTGTSAYYANCAAARAAGAAPLYTGDPGYSRKLDRDGDGVACE</sequence>
<feature type="compositionally biased region" description="Basic and acidic residues" evidence="1">
    <location>
        <begin position="195"/>
        <end position="209"/>
    </location>
</feature>
<evidence type="ECO:0000256" key="1">
    <source>
        <dbReference type="SAM" id="MobiDB-lite"/>
    </source>
</evidence>
<dbReference type="InterPro" id="IPR008613">
    <property type="entry name" value="Excalibur_Ca-bd_domain"/>
</dbReference>
<evidence type="ECO:0000259" key="2">
    <source>
        <dbReference type="SMART" id="SM00894"/>
    </source>
</evidence>
<dbReference type="Pfam" id="PF05901">
    <property type="entry name" value="Excalibur"/>
    <property type="match status" value="1"/>
</dbReference>
<feature type="domain" description="Excalibur calcium-binding" evidence="2">
    <location>
        <begin position="173"/>
        <end position="209"/>
    </location>
</feature>
<dbReference type="RefSeq" id="WP_380051426.1">
    <property type="nucleotide sequence ID" value="NZ_JBHLTC010000030.1"/>
</dbReference>
<feature type="region of interest" description="Disordered" evidence="1">
    <location>
        <begin position="187"/>
        <end position="209"/>
    </location>
</feature>
<dbReference type="SMART" id="SM00894">
    <property type="entry name" value="Excalibur"/>
    <property type="match status" value="1"/>
</dbReference>
<organism evidence="3 4">
    <name type="scientific">Kribbella deserti</name>
    <dbReference type="NCBI Taxonomy" id="1926257"/>
    <lineage>
        <taxon>Bacteria</taxon>
        <taxon>Bacillati</taxon>
        <taxon>Actinomycetota</taxon>
        <taxon>Actinomycetes</taxon>
        <taxon>Propionibacteriales</taxon>
        <taxon>Kribbellaceae</taxon>
        <taxon>Kribbella</taxon>
    </lineage>
</organism>
<keyword evidence="4" id="KW-1185">Reference proteome</keyword>
<dbReference type="EMBL" id="JBHLTC010000030">
    <property type="protein sequence ID" value="MFC0627116.1"/>
    <property type="molecule type" value="Genomic_DNA"/>
</dbReference>
<reference evidence="3 4" key="1">
    <citation type="submission" date="2024-09" db="EMBL/GenBank/DDBJ databases">
        <authorList>
            <person name="Sun Q."/>
            <person name="Mori K."/>
        </authorList>
    </citation>
    <scope>NUCLEOTIDE SEQUENCE [LARGE SCALE GENOMIC DNA]</scope>
    <source>
        <strain evidence="3 4">CGMCC 1.15906</strain>
    </source>
</reference>
<dbReference type="Proteomes" id="UP001589890">
    <property type="component" value="Unassembled WGS sequence"/>
</dbReference>
<accession>A0ABV6QR67</accession>
<name>A0ABV6QR67_9ACTN</name>
<protein>
    <submittedName>
        <fullName evidence="3">Excalibur calcium-binding domain-containing protein</fullName>
    </submittedName>
</protein>
<feature type="compositionally biased region" description="Pro residues" evidence="1">
    <location>
        <begin position="8"/>
        <end position="18"/>
    </location>
</feature>
<evidence type="ECO:0000313" key="3">
    <source>
        <dbReference type="EMBL" id="MFC0627116.1"/>
    </source>
</evidence>